<evidence type="ECO:0000313" key="3">
    <source>
        <dbReference type="Proteomes" id="UP000191518"/>
    </source>
</evidence>
<name>A0A1V6RIG5_9EURO</name>
<dbReference type="SMART" id="SM00829">
    <property type="entry name" value="PKS_ER"/>
    <property type="match status" value="1"/>
</dbReference>
<protein>
    <recommendedName>
        <fullName evidence="1">Enoyl reductase (ER) domain-containing protein</fullName>
    </recommendedName>
</protein>
<feature type="domain" description="Enoyl reductase (ER)" evidence="1">
    <location>
        <begin position="115"/>
        <end position="440"/>
    </location>
</feature>
<dbReference type="STRING" id="29845.A0A1V6RIG5"/>
<dbReference type="Proteomes" id="UP000191518">
    <property type="component" value="Unassembled WGS sequence"/>
</dbReference>
<dbReference type="PANTHER" id="PTHR43482">
    <property type="entry name" value="PROTEIN AST1-RELATED"/>
    <property type="match status" value="1"/>
</dbReference>
<organism evidence="2 3">
    <name type="scientific">Penicillium vulpinum</name>
    <dbReference type="NCBI Taxonomy" id="29845"/>
    <lineage>
        <taxon>Eukaryota</taxon>
        <taxon>Fungi</taxon>
        <taxon>Dikarya</taxon>
        <taxon>Ascomycota</taxon>
        <taxon>Pezizomycotina</taxon>
        <taxon>Eurotiomycetes</taxon>
        <taxon>Eurotiomycetidae</taxon>
        <taxon>Eurotiales</taxon>
        <taxon>Aspergillaceae</taxon>
        <taxon>Penicillium</taxon>
    </lineage>
</organism>
<dbReference type="SUPFAM" id="SSF51735">
    <property type="entry name" value="NAD(P)-binding Rossmann-fold domains"/>
    <property type="match status" value="1"/>
</dbReference>
<dbReference type="InterPro" id="IPR052585">
    <property type="entry name" value="Lipid_raft_assoc_Zn_ADH"/>
</dbReference>
<dbReference type="PANTHER" id="PTHR43482:SF1">
    <property type="entry name" value="PROTEIN AST1-RELATED"/>
    <property type="match status" value="1"/>
</dbReference>
<comment type="caution">
    <text evidence="2">The sequence shown here is derived from an EMBL/GenBank/DDBJ whole genome shotgun (WGS) entry which is preliminary data.</text>
</comment>
<dbReference type="Gene3D" id="3.90.180.10">
    <property type="entry name" value="Medium-chain alcohol dehydrogenases, catalytic domain"/>
    <property type="match status" value="1"/>
</dbReference>
<keyword evidence="3" id="KW-1185">Reference proteome</keyword>
<sequence>MSSSRSVNLVRFVRFCLSLEKLERHLFLEFPAFSCHTGCRACRSRFSFLHSYSTRSFDCCQIAQQRPKSPYFYRELSSSSSIHHAPIVEEMSSRTQLPTVPPTMRAWVCRRRGPACSTLELVTDHPTPDVPTGSSSDVLIRVSNVSLQFSSEMLMKSLPKMPFTSPWVPEIELSGVVVAAGGGAPAEVRDPGSHVIAFQNIPTAVVMGRGVLAEYVRLPGRQVARIDDGVDMASASGIIGSGCTALKMIRAGGVREGHTVLVNGASGSVGSVLVQLCKLRGAKVVGVASGGNEAMVRDLGVDEFIDYRKHEPLPAYLAHQYGDKPFDFVLDCVGTQALFVNSPAYLKPKGAFINIGVLEGMFVTSCNALLNSWLPTWLGGVQRRFIMFSTPPARDDAVYLARLIEEGRLRIPVDSVFEMKDAIRAYERIATQRARGKVVVKVHED</sequence>
<proteinExistence type="predicted"/>
<dbReference type="Pfam" id="PF13602">
    <property type="entry name" value="ADH_zinc_N_2"/>
    <property type="match status" value="1"/>
</dbReference>
<evidence type="ECO:0000313" key="2">
    <source>
        <dbReference type="EMBL" id="OQE01597.1"/>
    </source>
</evidence>
<dbReference type="GO" id="GO:0016491">
    <property type="term" value="F:oxidoreductase activity"/>
    <property type="evidence" value="ECO:0007669"/>
    <property type="project" value="InterPro"/>
</dbReference>
<dbReference type="InterPro" id="IPR020843">
    <property type="entry name" value="ER"/>
</dbReference>
<dbReference type="InterPro" id="IPR011032">
    <property type="entry name" value="GroES-like_sf"/>
</dbReference>
<reference evidence="3" key="1">
    <citation type="journal article" date="2017" name="Nat. Microbiol.">
        <title>Global analysis of biosynthetic gene clusters reveals vast potential of secondary metabolite production in Penicillium species.</title>
        <authorList>
            <person name="Nielsen J.C."/>
            <person name="Grijseels S."/>
            <person name="Prigent S."/>
            <person name="Ji B."/>
            <person name="Dainat J."/>
            <person name="Nielsen K.F."/>
            <person name="Frisvad J.C."/>
            <person name="Workman M."/>
            <person name="Nielsen J."/>
        </authorList>
    </citation>
    <scope>NUCLEOTIDE SEQUENCE [LARGE SCALE GENOMIC DNA]</scope>
    <source>
        <strain evidence="3">IBT 29486</strain>
    </source>
</reference>
<dbReference type="InterPro" id="IPR036291">
    <property type="entry name" value="NAD(P)-bd_dom_sf"/>
</dbReference>
<dbReference type="AlphaFoldDB" id="A0A1V6RIG5"/>
<dbReference type="Pfam" id="PF08240">
    <property type="entry name" value="ADH_N"/>
    <property type="match status" value="1"/>
</dbReference>
<dbReference type="Gene3D" id="3.40.50.720">
    <property type="entry name" value="NAD(P)-binding Rossmann-like Domain"/>
    <property type="match status" value="1"/>
</dbReference>
<dbReference type="InterPro" id="IPR013154">
    <property type="entry name" value="ADH-like_N"/>
</dbReference>
<dbReference type="EMBL" id="MDYP01000042">
    <property type="protein sequence ID" value="OQE01597.1"/>
    <property type="molecule type" value="Genomic_DNA"/>
</dbReference>
<dbReference type="CDD" id="cd08267">
    <property type="entry name" value="MDR1"/>
    <property type="match status" value="1"/>
</dbReference>
<gene>
    <name evidence="2" type="ORF">PENVUL_c042G01942</name>
</gene>
<evidence type="ECO:0000259" key="1">
    <source>
        <dbReference type="SMART" id="SM00829"/>
    </source>
</evidence>
<accession>A0A1V6RIG5</accession>
<dbReference type="SUPFAM" id="SSF50129">
    <property type="entry name" value="GroES-like"/>
    <property type="match status" value="1"/>
</dbReference>